<comment type="caution">
    <text evidence="7">The sequence shown here is derived from an EMBL/GenBank/DDBJ whole genome shotgun (WGS) entry which is preliminary data.</text>
</comment>
<dbReference type="GO" id="GO:0000049">
    <property type="term" value="F:tRNA binding"/>
    <property type="evidence" value="ECO:0007669"/>
    <property type="project" value="UniProtKB-UniRule"/>
</dbReference>
<comment type="similarity">
    <text evidence="5">Belongs to the NEMF family.</text>
</comment>
<feature type="domain" description="NFACT RNA-binding" evidence="6">
    <location>
        <begin position="470"/>
        <end position="559"/>
    </location>
</feature>
<dbReference type="InterPro" id="IPR008532">
    <property type="entry name" value="NFACT_RNA-bd"/>
</dbReference>
<evidence type="ECO:0000313" key="8">
    <source>
        <dbReference type="Proteomes" id="UP000028123"/>
    </source>
</evidence>
<evidence type="ECO:0000313" key="7">
    <source>
        <dbReference type="EMBL" id="KEQ23310.1"/>
    </source>
</evidence>
<comment type="subunit">
    <text evidence="5">Associates with stalled 50S ribosomal subunits. Binds to RqcP.</text>
</comment>
<dbReference type="GO" id="GO:1990112">
    <property type="term" value="C:RQC complex"/>
    <property type="evidence" value="ECO:0007669"/>
    <property type="project" value="TreeGrafter"/>
</dbReference>
<keyword evidence="4 5" id="KW-0648">Protein biosynthesis</keyword>
<dbReference type="Gene3D" id="3.40.970.40">
    <property type="entry name" value="fibrinogen binding protein from staphylococcus aureus domain like"/>
    <property type="match status" value="1"/>
</dbReference>
<accession>A0A081NXY7</accession>
<dbReference type="RefSeq" id="WP_036688861.1">
    <property type="nucleotide sequence ID" value="NZ_JNVM01000023.1"/>
</dbReference>
<dbReference type="FunFam" id="2.30.310.10:FF:000004">
    <property type="entry name" value="Fibronectin-binding protein A"/>
    <property type="match status" value="1"/>
</dbReference>
<dbReference type="Gene3D" id="2.30.310.10">
    <property type="entry name" value="ibrinogen binding protein from staphylococcus aureus domain"/>
    <property type="match status" value="1"/>
</dbReference>
<name>A0A081NXY7_9BACL</name>
<sequence>MSFDGLVVHSLARELQCCVGARINKVQMPSENDIVLQIRAVGRNLKLLLSANPTYPRVHLTEQSFLNPLEAPMFCMLLRKHCEGGIIEAIEQPGLERILHLNIRQRDELGDLSLKTIVVEIMGRHSNIILKDPATGIITDGIHHVTPAISSYRIVMPGSVYTPPPEQYKLLPFGMSEERFTALLTEAAEAADEQPASPRFWEQALVGHFSGFSPLVARELVHRAANGGLPLPSEMPAKLWAPFRELTEKLEAGATEAVIVEEASTGKTFFSITELSHVQGETQRFASISACLEAYYGDKAERDTVKQRVADLFRLLSNERSKNIKKLEKLEETMEDARGADRFRILGELLTASLHQIRKGDKQIEVVNYYDEEQRPVTIELDPLLTPSENAQRYFKKYSKSKNSLIAVQQQIAEAHEEIRYLDNLLQQLASAGLADIEEIREELTEQGYVRDRGKKGRKKKPNQKPALACYTSSEGIPIYVGKNNTQNEYLTNRLAHPGDMWLHTKDIPGSHVVIRSAEYGDATLHEAAQLAAWFSQAKESSQVPVDYTLIRHVRKPSGAKPGFVIYDHQKTLFVTPDPGSIKQLPVAIK</sequence>
<dbReference type="GO" id="GO:0019843">
    <property type="term" value="F:rRNA binding"/>
    <property type="evidence" value="ECO:0007669"/>
    <property type="project" value="UniProtKB-UniRule"/>
</dbReference>
<organism evidence="7 8">
    <name type="scientific">Paenibacillus tyrfis</name>
    <dbReference type="NCBI Taxonomy" id="1501230"/>
    <lineage>
        <taxon>Bacteria</taxon>
        <taxon>Bacillati</taxon>
        <taxon>Bacillota</taxon>
        <taxon>Bacilli</taxon>
        <taxon>Bacillales</taxon>
        <taxon>Paenibacillaceae</taxon>
        <taxon>Paenibacillus</taxon>
    </lineage>
</organism>
<dbReference type="AlphaFoldDB" id="A0A081NXY7"/>
<evidence type="ECO:0000259" key="6">
    <source>
        <dbReference type="Pfam" id="PF05670"/>
    </source>
</evidence>
<dbReference type="PANTHER" id="PTHR15239">
    <property type="entry name" value="NUCLEAR EXPORT MEDIATOR FACTOR NEMF"/>
    <property type="match status" value="1"/>
</dbReference>
<evidence type="ECO:0000256" key="2">
    <source>
        <dbReference type="ARBA" id="ARBA00022730"/>
    </source>
</evidence>
<dbReference type="InterPro" id="IPR051608">
    <property type="entry name" value="RQC_Subunit_NEMF"/>
</dbReference>
<evidence type="ECO:0000256" key="5">
    <source>
        <dbReference type="HAMAP-Rule" id="MF_00844"/>
    </source>
</evidence>
<keyword evidence="3 5" id="KW-0694">RNA-binding</keyword>
<reference evidence="7 8" key="1">
    <citation type="submission" date="2014-06" db="EMBL/GenBank/DDBJ databases">
        <title>Draft genome sequence of Paenibacillus sp. MSt1.</title>
        <authorList>
            <person name="Aw Y.K."/>
            <person name="Ong K.S."/>
            <person name="Gan H.M."/>
            <person name="Lee S.M."/>
        </authorList>
    </citation>
    <scope>NUCLEOTIDE SEQUENCE [LARGE SCALE GENOMIC DNA]</scope>
    <source>
        <strain evidence="7 8">MSt1</strain>
    </source>
</reference>
<dbReference type="Proteomes" id="UP000028123">
    <property type="component" value="Unassembled WGS sequence"/>
</dbReference>
<dbReference type="GO" id="GO:0072344">
    <property type="term" value="P:rescue of stalled ribosome"/>
    <property type="evidence" value="ECO:0007669"/>
    <property type="project" value="UniProtKB-UniRule"/>
</dbReference>
<dbReference type="Gene3D" id="1.10.8.50">
    <property type="match status" value="1"/>
</dbReference>
<dbReference type="Pfam" id="PF05670">
    <property type="entry name" value="NFACT-R_1"/>
    <property type="match status" value="1"/>
</dbReference>
<evidence type="ECO:0000256" key="3">
    <source>
        <dbReference type="ARBA" id="ARBA00022884"/>
    </source>
</evidence>
<keyword evidence="2 5" id="KW-0699">rRNA-binding</keyword>
<proteinExistence type="inferred from homology"/>
<dbReference type="HAMAP" id="MF_00844_B">
    <property type="entry name" value="RqcH_B"/>
    <property type="match status" value="1"/>
</dbReference>
<dbReference type="Pfam" id="PF05833">
    <property type="entry name" value="NFACT_N"/>
    <property type="match status" value="1"/>
</dbReference>
<dbReference type="eggNOG" id="COG1293">
    <property type="taxonomic scope" value="Bacteria"/>
</dbReference>
<dbReference type="EMBL" id="JNVM01000023">
    <property type="protein sequence ID" value="KEQ23310.1"/>
    <property type="molecule type" value="Genomic_DNA"/>
</dbReference>
<evidence type="ECO:0000256" key="1">
    <source>
        <dbReference type="ARBA" id="ARBA00022555"/>
    </source>
</evidence>
<dbReference type="OrthoDB" id="9766163at2"/>
<dbReference type="PANTHER" id="PTHR15239:SF6">
    <property type="entry name" value="RIBOSOME QUALITY CONTROL COMPLEX SUBUNIT NEMF"/>
    <property type="match status" value="1"/>
</dbReference>
<evidence type="ECO:0000256" key="4">
    <source>
        <dbReference type="ARBA" id="ARBA00022917"/>
    </source>
</evidence>
<keyword evidence="1 5" id="KW-0820">tRNA-binding</keyword>
<protein>
    <recommendedName>
        <fullName evidence="5">Rqc2 homolog RqcH</fullName>
        <shortName evidence="5">RqcH</shortName>
    </recommendedName>
</protein>
<keyword evidence="8" id="KW-1185">Reference proteome</keyword>
<gene>
    <name evidence="5" type="primary">rqcH</name>
    <name evidence="7" type="ORF">ET33_16905</name>
</gene>
<dbReference type="GO" id="GO:0043023">
    <property type="term" value="F:ribosomal large subunit binding"/>
    <property type="evidence" value="ECO:0007669"/>
    <property type="project" value="UniProtKB-UniRule"/>
</dbReference>
<dbReference type="InterPro" id="IPR043682">
    <property type="entry name" value="RqcH_bacterial"/>
</dbReference>
<comment type="function">
    <text evidence="5">Key component of the ribosome quality control system (RQC), a ribosome-associated complex that mediates the extraction of incompletely synthesized nascent chains from stalled ribosomes and their subsequent degradation. RqcH recruits Ala-charged tRNA, and with RqcP directs the elongation of stalled nascent chains on 50S ribosomal subunits, leading to non-templated C-terminal alanine extensions (Ala tail). The Ala tail promotes nascent chain degradation. May add between 1 and at least 8 Ala residues. Binds to stalled 50S ribosomal subunits.</text>
</comment>